<dbReference type="EMBL" id="CABITT030000007">
    <property type="protein sequence ID" value="VVB11437.1"/>
    <property type="molecule type" value="Genomic_DNA"/>
</dbReference>
<reference evidence="1" key="1">
    <citation type="submission" date="2019-07" db="EMBL/GenBank/DDBJ databases">
        <authorList>
            <person name="Dittberner H."/>
        </authorList>
    </citation>
    <scope>NUCLEOTIDE SEQUENCE [LARGE SCALE GENOMIC DNA]</scope>
</reference>
<keyword evidence="2" id="KW-1185">Reference proteome</keyword>
<comment type="caution">
    <text evidence="1">The sequence shown here is derived from an EMBL/GenBank/DDBJ whole genome shotgun (WGS) entry which is preliminary data.</text>
</comment>
<name>A0A565CCP4_9BRAS</name>
<accession>A0A565CCP4</accession>
<protein>
    <submittedName>
        <fullName evidence="1">Uncharacterized protein</fullName>
    </submittedName>
</protein>
<gene>
    <name evidence="1" type="ORF">ANE_LOCUS21881</name>
</gene>
<sequence>MSDAETYRSKVLEPLIVVVNCLQKTDGLFVVEGVEEALKTVVWWLRCSEMGSFILPWRCLGVARFRLTKRSPLACLSCGRSLVWI</sequence>
<dbReference type="AlphaFoldDB" id="A0A565CCP4"/>
<proteinExistence type="predicted"/>
<dbReference type="Proteomes" id="UP000489600">
    <property type="component" value="Unassembled WGS sequence"/>
</dbReference>
<organism evidence="1 2">
    <name type="scientific">Arabis nemorensis</name>
    <dbReference type="NCBI Taxonomy" id="586526"/>
    <lineage>
        <taxon>Eukaryota</taxon>
        <taxon>Viridiplantae</taxon>
        <taxon>Streptophyta</taxon>
        <taxon>Embryophyta</taxon>
        <taxon>Tracheophyta</taxon>
        <taxon>Spermatophyta</taxon>
        <taxon>Magnoliopsida</taxon>
        <taxon>eudicotyledons</taxon>
        <taxon>Gunneridae</taxon>
        <taxon>Pentapetalae</taxon>
        <taxon>rosids</taxon>
        <taxon>malvids</taxon>
        <taxon>Brassicales</taxon>
        <taxon>Brassicaceae</taxon>
        <taxon>Arabideae</taxon>
        <taxon>Arabis</taxon>
    </lineage>
</organism>
<evidence type="ECO:0000313" key="1">
    <source>
        <dbReference type="EMBL" id="VVB11437.1"/>
    </source>
</evidence>
<evidence type="ECO:0000313" key="2">
    <source>
        <dbReference type="Proteomes" id="UP000489600"/>
    </source>
</evidence>